<organism evidence="2 3">
    <name type="scientific">Apibacter muscae</name>
    <dbReference type="NCBI Taxonomy" id="2509004"/>
    <lineage>
        <taxon>Bacteria</taxon>
        <taxon>Pseudomonadati</taxon>
        <taxon>Bacteroidota</taxon>
        <taxon>Flavobacteriia</taxon>
        <taxon>Flavobacteriales</taxon>
        <taxon>Weeksellaceae</taxon>
        <taxon>Apibacter</taxon>
    </lineage>
</organism>
<dbReference type="SUPFAM" id="SSF53955">
    <property type="entry name" value="Lysozyme-like"/>
    <property type="match status" value="1"/>
</dbReference>
<name>A0A563DA51_9FLAO</name>
<keyword evidence="3" id="KW-1185">Reference proteome</keyword>
<dbReference type="Pfam" id="PF05257">
    <property type="entry name" value="CHAP"/>
    <property type="match status" value="1"/>
</dbReference>
<gene>
    <name evidence="2" type="ORF">ETU09_09580</name>
</gene>
<accession>A0A563DA51</accession>
<proteinExistence type="predicted"/>
<evidence type="ECO:0000313" key="3">
    <source>
        <dbReference type="Proteomes" id="UP000319499"/>
    </source>
</evidence>
<dbReference type="OrthoDB" id="1205067at2"/>
<dbReference type="Proteomes" id="UP000319499">
    <property type="component" value="Unassembled WGS sequence"/>
</dbReference>
<dbReference type="InterPro" id="IPR038765">
    <property type="entry name" value="Papain-like_cys_pep_sf"/>
</dbReference>
<dbReference type="RefSeq" id="WP_146293337.1">
    <property type="nucleotide sequence ID" value="NZ_SELH01000025.1"/>
</dbReference>
<dbReference type="InterPro" id="IPR007921">
    <property type="entry name" value="CHAP_dom"/>
</dbReference>
<sequence length="423" mass="47965">MLFQLWSSEIKNFSIEDVEKNLWARQAGLDDKSLARSVNEFNLAFTKYGINSSMQKIVFLALGYAETRFKLLGEEISSFNSSKSIYKGRGFHQLTGTRDGNGFYNSPGPYENYAKAVGNLNIISHPDLICKNIHYAIDSAGWFWTDPNLGKKVPLWSSSSNVKYIKFRAIYFSKALGKPLNEVSHLVEDDEKYFWLQAKLLNGYPKGEKLEIEPNGWKTRKNAFDILKNNVFEFNIRCKGNEQLNFNTEGRAPWMKIAWEEESKKLVETGSNKEIQKFFNGTPYEKSMKDGSTNESISWCGAFVNWVMTKYGYAGLSKNQDQYDTVRALKWAEWSEGKNIGKPVYGAIAVKKRSGGGHVGFVAGKVGDKIVILGGNQGNALKCSKYNITDYFAYMIPNNYPITEIDYNLPEYIGNPSEKESEV</sequence>
<evidence type="ECO:0000259" key="1">
    <source>
        <dbReference type="Pfam" id="PF05257"/>
    </source>
</evidence>
<evidence type="ECO:0000313" key="2">
    <source>
        <dbReference type="EMBL" id="TWP26801.1"/>
    </source>
</evidence>
<dbReference type="InterPro" id="IPR023346">
    <property type="entry name" value="Lysozyme-like_dom_sf"/>
</dbReference>
<dbReference type="InterPro" id="IPR013423">
    <property type="entry name" value="CHP02594"/>
</dbReference>
<dbReference type="Gene3D" id="1.10.530.10">
    <property type="match status" value="1"/>
</dbReference>
<comment type="caution">
    <text evidence="2">The sequence shown here is derived from an EMBL/GenBank/DDBJ whole genome shotgun (WGS) entry which is preliminary data.</text>
</comment>
<reference evidence="2 3" key="1">
    <citation type="submission" date="2019-02" db="EMBL/GenBank/DDBJ databases">
        <title>Apibacter muscae sp. nov.: a novel member of the house fly microbiota.</title>
        <authorList>
            <person name="Park R."/>
        </authorList>
    </citation>
    <scope>NUCLEOTIDE SEQUENCE [LARGE SCALE GENOMIC DNA]</scope>
    <source>
        <strain evidence="2 3">AL1</strain>
    </source>
</reference>
<feature type="domain" description="Peptidase C51" evidence="1">
    <location>
        <begin position="295"/>
        <end position="376"/>
    </location>
</feature>
<dbReference type="EMBL" id="SELH01000025">
    <property type="protein sequence ID" value="TWP26801.1"/>
    <property type="molecule type" value="Genomic_DNA"/>
</dbReference>
<protein>
    <submittedName>
        <fullName evidence="2">TIGR02594 family protein</fullName>
    </submittedName>
</protein>
<dbReference type="AlphaFoldDB" id="A0A563DA51"/>
<dbReference type="NCBIfam" id="TIGR02594">
    <property type="entry name" value="TIGR02594 family protein"/>
    <property type="match status" value="1"/>
</dbReference>
<dbReference type="SUPFAM" id="SSF54001">
    <property type="entry name" value="Cysteine proteinases"/>
    <property type="match status" value="1"/>
</dbReference>